<dbReference type="InterPro" id="IPR010445">
    <property type="entry name" value="LapA_dom"/>
</dbReference>
<proteinExistence type="predicted"/>
<feature type="transmembrane region" description="Helical" evidence="6">
    <location>
        <begin position="36"/>
        <end position="61"/>
    </location>
</feature>
<comment type="caution">
    <text evidence="9">The sequence shown here is derived from an EMBL/GenBank/DDBJ whole genome shotgun (WGS) entry which is preliminary data.</text>
</comment>
<evidence type="ECO:0000313" key="9">
    <source>
        <dbReference type="EMBL" id="PZQ75245.1"/>
    </source>
</evidence>
<dbReference type="GO" id="GO:0005886">
    <property type="term" value="C:plasma membrane"/>
    <property type="evidence" value="ECO:0007669"/>
    <property type="project" value="InterPro"/>
</dbReference>
<keyword evidence="7" id="KW-0732">Signal</keyword>
<evidence type="ECO:0000256" key="3">
    <source>
        <dbReference type="ARBA" id="ARBA00022989"/>
    </source>
</evidence>
<accession>A0A2W5QK69</accession>
<name>A0A2W5QK69_VARPD</name>
<evidence type="ECO:0000256" key="7">
    <source>
        <dbReference type="SAM" id="SignalP"/>
    </source>
</evidence>
<evidence type="ECO:0000256" key="4">
    <source>
        <dbReference type="ARBA" id="ARBA00023136"/>
    </source>
</evidence>
<evidence type="ECO:0000256" key="5">
    <source>
        <dbReference type="SAM" id="MobiDB-lite"/>
    </source>
</evidence>
<dbReference type="AlphaFoldDB" id="A0A2W5QK69"/>
<organism evidence="9 10">
    <name type="scientific">Variovorax paradoxus</name>
    <dbReference type="NCBI Taxonomy" id="34073"/>
    <lineage>
        <taxon>Bacteria</taxon>
        <taxon>Pseudomonadati</taxon>
        <taxon>Pseudomonadota</taxon>
        <taxon>Betaproteobacteria</taxon>
        <taxon>Burkholderiales</taxon>
        <taxon>Comamonadaceae</taxon>
        <taxon>Variovorax</taxon>
    </lineage>
</organism>
<dbReference type="Pfam" id="PF06305">
    <property type="entry name" value="LapA_dom"/>
    <property type="match status" value="1"/>
</dbReference>
<evidence type="ECO:0000259" key="8">
    <source>
        <dbReference type="Pfam" id="PF06305"/>
    </source>
</evidence>
<feature type="chain" id="PRO_5016003028" evidence="7">
    <location>
        <begin position="21"/>
        <end position="106"/>
    </location>
</feature>
<sequence length="106" mass="11622">MKYFLWLLKAAIFFTLFAFALNNQHDATVYFFFGTYWRAPLVLVVLAAFAGGMVVGALGMLPGWWKHRRAATQAPQPTAGVAVNPAPEGTATGTVQEPQIDRQHGL</sequence>
<evidence type="ECO:0000256" key="6">
    <source>
        <dbReference type="SAM" id="Phobius"/>
    </source>
</evidence>
<protein>
    <submittedName>
        <fullName evidence="9">DUF1049 domain-containing protein</fullName>
    </submittedName>
</protein>
<gene>
    <name evidence="9" type="ORF">DI563_10155</name>
</gene>
<keyword evidence="4 6" id="KW-0472">Membrane</keyword>
<evidence type="ECO:0000256" key="2">
    <source>
        <dbReference type="ARBA" id="ARBA00022692"/>
    </source>
</evidence>
<keyword evidence="2 6" id="KW-0812">Transmembrane</keyword>
<evidence type="ECO:0000313" key="10">
    <source>
        <dbReference type="Proteomes" id="UP000249135"/>
    </source>
</evidence>
<dbReference type="Proteomes" id="UP000249135">
    <property type="component" value="Unassembled WGS sequence"/>
</dbReference>
<evidence type="ECO:0000256" key="1">
    <source>
        <dbReference type="ARBA" id="ARBA00022475"/>
    </source>
</evidence>
<keyword evidence="3 6" id="KW-1133">Transmembrane helix</keyword>
<dbReference type="EMBL" id="QFPP01000095">
    <property type="protein sequence ID" value="PZQ75245.1"/>
    <property type="molecule type" value="Genomic_DNA"/>
</dbReference>
<feature type="region of interest" description="Disordered" evidence="5">
    <location>
        <begin position="75"/>
        <end position="106"/>
    </location>
</feature>
<keyword evidence="1" id="KW-1003">Cell membrane</keyword>
<reference evidence="9 10" key="1">
    <citation type="submission" date="2017-08" db="EMBL/GenBank/DDBJ databases">
        <title>Infants hospitalized years apart are colonized by the same room-sourced microbial strains.</title>
        <authorList>
            <person name="Brooks B."/>
            <person name="Olm M.R."/>
            <person name="Firek B.A."/>
            <person name="Baker R."/>
            <person name="Thomas B.C."/>
            <person name="Morowitz M.J."/>
            <person name="Banfield J.F."/>
        </authorList>
    </citation>
    <scope>NUCLEOTIDE SEQUENCE [LARGE SCALE GENOMIC DNA]</scope>
    <source>
        <strain evidence="9">S2_005_003_R2_41</strain>
    </source>
</reference>
<feature type="domain" description="Lipopolysaccharide assembly protein A" evidence="8">
    <location>
        <begin position="22"/>
        <end position="73"/>
    </location>
</feature>
<feature type="signal peptide" evidence="7">
    <location>
        <begin position="1"/>
        <end position="20"/>
    </location>
</feature>